<keyword evidence="3" id="KW-1185">Reference proteome</keyword>
<organism evidence="2 3">
    <name type="scientific">Helianthus annuus</name>
    <name type="common">Common sunflower</name>
    <dbReference type="NCBI Taxonomy" id="4232"/>
    <lineage>
        <taxon>Eukaryota</taxon>
        <taxon>Viridiplantae</taxon>
        <taxon>Streptophyta</taxon>
        <taxon>Embryophyta</taxon>
        <taxon>Tracheophyta</taxon>
        <taxon>Spermatophyta</taxon>
        <taxon>Magnoliopsida</taxon>
        <taxon>eudicotyledons</taxon>
        <taxon>Gunneridae</taxon>
        <taxon>Pentapetalae</taxon>
        <taxon>asterids</taxon>
        <taxon>campanulids</taxon>
        <taxon>Asterales</taxon>
        <taxon>Asteraceae</taxon>
        <taxon>Asteroideae</taxon>
        <taxon>Heliantheae alliance</taxon>
        <taxon>Heliantheae</taxon>
        <taxon>Helianthus</taxon>
    </lineage>
</organism>
<feature type="compositionally biased region" description="Acidic residues" evidence="1">
    <location>
        <begin position="121"/>
        <end position="139"/>
    </location>
</feature>
<dbReference type="Proteomes" id="UP000215914">
    <property type="component" value="Unassembled WGS sequence"/>
</dbReference>
<dbReference type="Gramene" id="mRNA:HanXRQr2_Chr13g0577591">
    <property type="protein sequence ID" value="mRNA:HanXRQr2_Chr13g0577591"/>
    <property type="gene ID" value="HanXRQr2_Chr13g0577591"/>
</dbReference>
<dbReference type="EMBL" id="MNCJ02000328">
    <property type="protein sequence ID" value="KAF5772492.1"/>
    <property type="molecule type" value="Genomic_DNA"/>
</dbReference>
<reference evidence="2" key="2">
    <citation type="submission" date="2020-06" db="EMBL/GenBank/DDBJ databases">
        <title>Helianthus annuus Genome sequencing and assembly Release 2.</title>
        <authorList>
            <person name="Gouzy J."/>
            <person name="Langlade N."/>
            <person name="Munos S."/>
        </authorList>
    </citation>
    <scope>NUCLEOTIDE SEQUENCE</scope>
    <source>
        <tissue evidence="2">Leaves</tissue>
    </source>
</reference>
<sequence length="145" mass="15589">MDTLVSESEWMHNRGVAAIANSILNASEMDTTVAALIYASHAVGHRWGYLECAHHVEETFGQEFDISHCSVTDQADAMLTRAEEVYDHLSLPVMGLVTEALKHDDWCAQLKAILDPAETVELTDEEEAAGGDGDGDGDGEGGGNE</sequence>
<protein>
    <submittedName>
        <fullName evidence="2">Uncharacterized protein</fullName>
    </submittedName>
</protein>
<name>A0A9K3EF94_HELAN</name>
<proteinExistence type="predicted"/>
<accession>A0A9K3EF94</accession>
<comment type="caution">
    <text evidence="2">The sequence shown here is derived from an EMBL/GenBank/DDBJ whole genome shotgun (WGS) entry which is preliminary data.</text>
</comment>
<gene>
    <name evidence="2" type="ORF">HanXRQr2_Chr13g0577591</name>
</gene>
<dbReference type="AlphaFoldDB" id="A0A9K3EF94"/>
<reference evidence="2" key="1">
    <citation type="journal article" date="2017" name="Nature">
        <title>The sunflower genome provides insights into oil metabolism, flowering and Asterid evolution.</title>
        <authorList>
            <person name="Badouin H."/>
            <person name="Gouzy J."/>
            <person name="Grassa C.J."/>
            <person name="Murat F."/>
            <person name="Staton S.E."/>
            <person name="Cottret L."/>
            <person name="Lelandais-Briere C."/>
            <person name="Owens G.L."/>
            <person name="Carrere S."/>
            <person name="Mayjonade B."/>
            <person name="Legrand L."/>
            <person name="Gill N."/>
            <person name="Kane N.C."/>
            <person name="Bowers J.E."/>
            <person name="Hubner S."/>
            <person name="Bellec A."/>
            <person name="Berard A."/>
            <person name="Berges H."/>
            <person name="Blanchet N."/>
            <person name="Boniface M.C."/>
            <person name="Brunel D."/>
            <person name="Catrice O."/>
            <person name="Chaidir N."/>
            <person name="Claudel C."/>
            <person name="Donnadieu C."/>
            <person name="Faraut T."/>
            <person name="Fievet G."/>
            <person name="Helmstetter N."/>
            <person name="King M."/>
            <person name="Knapp S.J."/>
            <person name="Lai Z."/>
            <person name="Le Paslier M.C."/>
            <person name="Lippi Y."/>
            <person name="Lorenzon L."/>
            <person name="Mandel J.R."/>
            <person name="Marage G."/>
            <person name="Marchand G."/>
            <person name="Marquand E."/>
            <person name="Bret-Mestries E."/>
            <person name="Morien E."/>
            <person name="Nambeesan S."/>
            <person name="Nguyen T."/>
            <person name="Pegot-Espagnet P."/>
            <person name="Pouilly N."/>
            <person name="Raftis F."/>
            <person name="Sallet E."/>
            <person name="Schiex T."/>
            <person name="Thomas J."/>
            <person name="Vandecasteele C."/>
            <person name="Vares D."/>
            <person name="Vear F."/>
            <person name="Vautrin S."/>
            <person name="Crespi M."/>
            <person name="Mangin B."/>
            <person name="Burke J.M."/>
            <person name="Salse J."/>
            <person name="Munos S."/>
            <person name="Vincourt P."/>
            <person name="Rieseberg L.H."/>
            <person name="Langlade N.B."/>
        </authorList>
    </citation>
    <scope>NUCLEOTIDE SEQUENCE</scope>
    <source>
        <tissue evidence="2">Leaves</tissue>
    </source>
</reference>
<evidence type="ECO:0000256" key="1">
    <source>
        <dbReference type="SAM" id="MobiDB-lite"/>
    </source>
</evidence>
<evidence type="ECO:0000313" key="3">
    <source>
        <dbReference type="Proteomes" id="UP000215914"/>
    </source>
</evidence>
<feature type="region of interest" description="Disordered" evidence="1">
    <location>
        <begin position="121"/>
        <end position="145"/>
    </location>
</feature>
<evidence type="ECO:0000313" key="2">
    <source>
        <dbReference type="EMBL" id="KAF5772492.1"/>
    </source>
</evidence>